<comment type="caution">
    <text evidence="2">The sequence shown here is derived from an EMBL/GenBank/DDBJ whole genome shotgun (WGS) entry which is preliminary data.</text>
</comment>
<feature type="region of interest" description="Disordered" evidence="1">
    <location>
        <begin position="1"/>
        <end position="29"/>
    </location>
</feature>
<dbReference type="Proteomes" id="UP001575622">
    <property type="component" value="Unassembled WGS sequence"/>
</dbReference>
<dbReference type="EMBL" id="JBHDLN010000034">
    <property type="protein sequence ID" value="MFB0847346.1"/>
    <property type="molecule type" value="Genomic_DNA"/>
</dbReference>
<evidence type="ECO:0000313" key="3">
    <source>
        <dbReference type="Proteomes" id="UP001575622"/>
    </source>
</evidence>
<feature type="region of interest" description="Disordered" evidence="1">
    <location>
        <begin position="523"/>
        <end position="543"/>
    </location>
</feature>
<accession>A0ABV4VCG0</accession>
<keyword evidence="3" id="KW-1185">Reference proteome</keyword>
<evidence type="ECO:0000313" key="2">
    <source>
        <dbReference type="EMBL" id="MFB0847346.1"/>
    </source>
</evidence>
<gene>
    <name evidence="2" type="ORF">ACEU3E_34815</name>
</gene>
<proteinExistence type="predicted"/>
<evidence type="ECO:0000256" key="1">
    <source>
        <dbReference type="SAM" id="MobiDB-lite"/>
    </source>
</evidence>
<name>A0ABV4VCG0_9BACL</name>
<reference evidence="2 3" key="1">
    <citation type="submission" date="2024-09" db="EMBL/GenBank/DDBJ databases">
        <authorList>
            <person name="Makale K.P.P."/>
            <person name="Makhzoum A."/>
            <person name="Rantong G."/>
            <person name="Rahube T.O."/>
        </authorList>
    </citation>
    <scope>NUCLEOTIDE SEQUENCE [LARGE SCALE GENOMIC DNA]</scope>
    <source>
        <strain evidence="2 3">KM_D13</strain>
    </source>
</reference>
<protein>
    <submittedName>
        <fullName evidence="2">Uncharacterized protein</fullName>
    </submittedName>
</protein>
<organism evidence="2 3">
    <name type="scientific">Paenibacillus oleatilyticus</name>
    <dbReference type="NCBI Taxonomy" id="2594886"/>
    <lineage>
        <taxon>Bacteria</taxon>
        <taxon>Bacillati</taxon>
        <taxon>Bacillota</taxon>
        <taxon>Bacilli</taxon>
        <taxon>Bacillales</taxon>
        <taxon>Paenibacillaceae</taxon>
        <taxon>Paenibacillus</taxon>
    </lineage>
</organism>
<dbReference type="RefSeq" id="WP_373957172.1">
    <property type="nucleotide sequence ID" value="NZ_JBHDLN010000034.1"/>
</dbReference>
<feature type="non-terminal residue" evidence="2">
    <location>
        <position position="627"/>
    </location>
</feature>
<sequence length="627" mass="67863">MAIDWSKYGIKDSQDKTSSQSKTGIDWNKYRSLSPEKQNILDQEQSDMAQMYDATQAAALPEISSTAPAPKSNPLPGRDIPVVGHFLQGLDLIASNPVSEAVAEYAVPDAPYIDQTPSLSQLITGKMPTAREEFLRKSGRQPATGVPKLIGQAAAPFFVPGAQLGTGTALSEAAQGVLTKAAPKLQGIGQAAAREGLSGAAIGGASEYAQGQNDFGNALENAALGGVLGAAGGAAISGALKGLGKLKTGSGIETPILPPEPSYEGISLFSKADQVLPSPEPVNAETMKGNWFTNLFGDQGVGISPFGSKRKISESPLSTEGQIVKSSLKNDAQGIKDEIAARTREAYQNFVDRLSPLKRISESTYETAMDANRANNLANTIVRDKFVTPEGNVVGEGLEGIFKKVARGQDKQFVDYLTLRHAKTRMERGERVFADTVTFNGQKMTPDVVQQRIEMYEKRHPGFTEIAKEWDQFNDNMLRNYGVNEGLISQEAYQAMRDKNPFYSPMRREFSRSEKPGRNFLAKTTSSSFSGQKAPLKEVSPTGSVRNIVDPRRTTVEAAGAWVNAAMRNRVMQSMVDQISRNPEAFKGIAEIVQKPKSKVDLNELLAKGGPDDFVESLNDDFKNLFK</sequence>